<dbReference type="InterPro" id="IPR013332">
    <property type="entry name" value="KPR_N"/>
</dbReference>
<keyword evidence="2 4" id="KW-0521">NADP</keyword>
<dbReference type="EC" id="1.1.1.169" evidence="4"/>
<dbReference type="PANTHER" id="PTHR21708">
    <property type="entry name" value="PROBABLE 2-DEHYDROPANTOATE 2-REDUCTASE"/>
    <property type="match status" value="1"/>
</dbReference>
<keyword evidence="3 4" id="KW-0560">Oxidoreductase</keyword>
<dbReference type="GO" id="GO:0015940">
    <property type="term" value="P:pantothenate biosynthetic process"/>
    <property type="evidence" value="ECO:0007669"/>
    <property type="project" value="InterPro"/>
</dbReference>
<dbReference type="Pfam" id="PF08546">
    <property type="entry name" value="ApbA_C"/>
    <property type="match status" value="1"/>
</dbReference>
<dbReference type="AlphaFoldDB" id="W9WZA5"/>
<dbReference type="eggNOG" id="ENOG502QWBM">
    <property type="taxonomic scope" value="Eukaryota"/>
</dbReference>
<dbReference type="STRING" id="1182543.W9WZA5"/>
<name>W9WZA5_9EURO</name>
<dbReference type="FunFam" id="1.10.1040.10:FF:000017">
    <property type="entry name" value="2-dehydropantoate 2-reductase"/>
    <property type="match status" value="1"/>
</dbReference>
<evidence type="ECO:0000256" key="1">
    <source>
        <dbReference type="ARBA" id="ARBA00007870"/>
    </source>
</evidence>
<comment type="caution">
    <text evidence="7">The sequence shown here is derived from an EMBL/GenBank/DDBJ whole genome shotgun (WGS) entry which is preliminary data.</text>
</comment>
<accession>W9WZA5</accession>
<dbReference type="EMBL" id="AMGX01000009">
    <property type="protein sequence ID" value="EXJ70370.1"/>
    <property type="molecule type" value="Genomic_DNA"/>
</dbReference>
<organism evidence="7 8">
    <name type="scientific">Cladophialophora psammophila CBS 110553</name>
    <dbReference type="NCBI Taxonomy" id="1182543"/>
    <lineage>
        <taxon>Eukaryota</taxon>
        <taxon>Fungi</taxon>
        <taxon>Dikarya</taxon>
        <taxon>Ascomycota</taxon>
        <taxon>Pezizomycotina</taxon>
        <taxon>Eurotiomycetes</taxon>
        <taxon>Chaetothyriomycetidae</taxon>
        <taxon>Chaetothyriales</taxon>
        <taxon>Herpotrichiellaceae</taxon>
        <taxon>Cladophialophora</taxon>
    </lineage>
</organism>
<dbReference type="GeneID" id="19191149"/>
<dbReference type="InterPro" id="IPR008927">
    <property type="entry name" value="6-PGluconate_DH-like_C_sf"/>
</dbReference>
<feature type="domain" description="Ketopantoate reductase C-terminal" evidence="6">
    <location>
        <begin position="202"/>
        <end position="321"/>
    </location>
</feature>
<reference evidence="7 8" key="1">
    <citation type="submission" date="2013-03" db="EMBL/GenBank/DDBJ databases">
        <title>The Genome Sequence of Cladophialophora psammophila CBS 110553.</title>
        <authorList>
            <consortium name="The Broad Institute Genomics Platform"/>
            <person name="Cuomo C."/>
            <person name="de Hoog S."/>
            <person name="Gorbushina A."/>
            <person name="Walker B."/>
            <person name="Young S.K."/>
            <person name="Zeng Q."/>
            <person name="Gargeya S."/>
            <person name="Fitzgerald M."/>
            <person name="Haas B."/>
            <person name="Abouelleil A."/>
            <person name="Allen A.W."/>
            <person name="Alvarado L."/>
            <person name="Arachchi H.M."/>
            <person name="Berlin A.M."/>
            <person name="Chapman S.B."/>
            <person name="Gainer-Dewar J."/>
            <person name="Goldberg J."/>
            <person name="Griggs A."/>
            <person name="Gujja S."/>
            <person name="Hansen M."/>
            <person name="Howarth C."/>
            <person name="Imamovic A."/>
            <person name="Ireland A."/>
            <person name="Larimer J."/>
            <person name="McCowan C."/>
            <person name="Murphy C."/>
            <person name="Pearson M."/>
            <person name="Poon T.W."/>
            <person name="Priest M."/>
            <person name="Roberts A."/>
            <person name="Saif S."/>
            <person name="Shea T."/>
            <person name="Sisk P."/>
            <person name="Sykes S."/>
            <person name="Wortman J."/>
            <person name="Nusbaum C."/>
            <person name="Birren B."/>
        </authorList>
    </citation>
    <scope>NUCLEOTIDE SEQUENCE [LARGE SCALE GENOMIC DNA]</scope>
    <source>
        <strain evidence="7 8">CBS 110553</strain>
    </source>
</reference>
<evidence type="ECO:0000313" key="7">
    <source>
        <dbReference type="EMBL" id="EXJ70370.1"/>
    </source>
</evidence>
<dbReference type="OrthoDB" id="3609at2759"/>
<proteinExistence type="inferred from homology"/>
<dbReference type="GO" id="GO:0008677">
    <property type="term" value="F:2-dehydropantoate 2-reductase activity"/>
    <property type="evidence" value="ECO:0007669"/>
    <property type="project" value="UniProtKB-EC"/>
</dbReference>
<dbReference type="Proteomes" id="UP000019471">
    <property type="component" value="Unassembled WGS sequence"/>
</dbReference>
<comment type="function">
    <text evidence="4">Catalyzes the NADPH-dependent reduction of ketopantoate into pantoic acid.</text>
</comment>
<dbReference type="PANTHER" id="PTHR21708:SF30">
    <property type="entry name" value="2-DEHYDROPANTOATE 2-REDUCTASE-RELATED"/>
    <property type="match status" value="1"/>
</dbReference>
<evidence type="ECO:0000256" key="4">
    <source>
        <dbReference type="RuleBase" id="RU362068"/>
    </source>
</evidence>
<comment type="similarity">
    <text evidence="1 4">Belongs to the ketopantoate reductase family.</text>
</comment>
<keyword evidence="8" id="KW-1185">Reference proteome</keyword>
<dbReference type="Gene3D" id="1.10.1040.10">
    <property type="entry name" value="N-(1-d-carboxylethyl)-l-norvaline Dehydrogenase, domain 2"/>
    <property type="match status" value="1"/>
</dbReference>
<feature type="domain" description="Ketopantoate reductase N-terminal" evidence="5">
    <location>
        <begin position="9"/>
        <end position="165"/>
    </location>
</feature>
<protein>
    <recommendedName>
        <fullName evidence="4">2-dehydropantoate 2-reductase</fullName>
        <ecNumber evidence="4">1.1.1.169</ecNumber>
    </recommendedName>
    <alternativeName>
        <fullName evidence="4">Ketopantoate reductase</fullName>
    </alternativeName>
</protein>
<dbReference type="RefSeq" id="XP_007745222.1">
    <property type="nucleotide sequence ID" value="XM_007747032.1"/>
</dbReference>
<sequence>MASKANTLLIGCGGIGTISALNLEVGGRAAVTAVLRSNFQEVSRKGFDIRSVDHGIVKGFKPTKILNAIPNVARDDLTPYKYVICTTKNYPDVPPTVVDLLRPAVTPGYSVVVLIQNGLNIEKPLLAAFPENVILSGVSFCGSHEIASGEILHEDSDKLFVGAFRNPTLDPTLEDLEAQEFTTIYGAGGKCIAEYQPDVGFTRWRKLLYNACLNSICAITDLDTGRLQLADGMVENLARPAMEEIRAAAKAFGHDLPADLVDFMITMDPITMYNPPSMQVDVRKGRFIEFENIVGEPVREGTSRGVPMPILTVYYHILRSLQWKLKEKKGLVTIPAPFDHTNTSS</sequence>
<dbReference type="Pfam" id="PF02558">
    <property type="entry name" value="ApbA"/>
    <property type="match status" value="1"/>
</dbReference>
<evidence type="ECO:0000256" key="2">
    <source>
        <dbReference type="ARBA" id="ARBA00022857"/>
    </source>
</evidence>
<dbReference type="InterPro" id="IPR051402">
    <property type="entry name" value="KPR-Related"/>
</dbReference>
<dbReference type="InterPro" id="IPR013752">
    <property type="entry name" value="KPA_reductase"/>
</dbReference>
<dbReference type="NCBIfam" id="TIGR00745">
    <property type="entry name" value="apbA_panE"/>
    <property type="match status" value="1"/>
</dbReference>
<dbReference type="HOGENOM" id="CLU_031468_2_1_1"/>
<comment type="catalytic activity">
    <reaction evidence="4">
        <text>(R)-pantoate + NADP(+) = 2-dehydropantoate + NADPH + H(+)</text>
        <dbReference type="Rhea" id="RHEA:16233"/>
        <dbReference type="ChEBI" id="CHEBI:11561"/>
        <dbReference type="ChEBI" id="CHEBI:15378"/>
        <dbReference type="ChEBI" id="CHEBI:15980"/>
        <dbReference type="ChEBI" id="CHEBI:57783"/>
        <dbReference type="ChEBI" id="CHEBI:58349"/>
        <dbReference type="EC" id="1.1.1.169"/>
    </reaction>
</comment>
<dbReference type="InterPro" id="IPR003710">
    <property type="entry name" value="ApbA"/>
</dbReference>
<dbReference type="InterPro" id="IPR013328">
    <property type="entry name" value="6PGD_dom2"/>
</dbReference>
<gene>
    <name evidence="7" type="ORF">A1O5_06438</name>
</gene>
<dbReference type="Gene3D" id="3.40.50.720">
    <property type="entry name" value="NAD(P)-binding Rossmann-like Domain"/>
    <property type="match status" value="1"/>
</dbReference>
<dbReference type="GO" id="GO:0005737">
    <property type="term" value="C:cytoplasm"/>
    <property type="evidence" value="ECO:0007669"/>
    <property type="project" value="TreeGrafter"/>
</dbReference>
<evidence type="ECO:0000313" key="8">
    <source>
        <dbReference type="Proteomes" id="UP000019471"/>
    </source>
</evidence>
<evidence type="ECO:0000259" key="5">
    <source>
        <dbReference type="Pfam" id="PF02558"/>
    </source>
</evidence>
<evidence type="ECO:0000259" key="6">
    <source>
        <dbReference type="Pfam" id="PF08546"/>
    </source>
</evidence>
<evidence type="ECO:0000256" key="3">
    <source>
        <dbReference type="ARBA" id="ARBA00023002"/>
    </source>
</evidence>
<dbReference type="SUPFAM" id="SSF48179">
    <property type="entry name" value="6-phosphogluconate dehydrogenase C-terminal domain-like"/>
    <property type="match status" value="1"/>
</dbReference>